<keyword evidence="3" id="KW-0472">Membrane</keyword>
<dbReference type="SUPFAM" id="SSF56925">
    <property type="entry name" value="OMPA-like"/>
    <property type="match status" value="1"/>
</dbReference>
<feature type="domain" description="Outer membrane protein beta-barrel" evidence="6">
    <location>
        <begin position="11"/>
        <end position="203"/>
    </location>
</feature>
<evidence type="ECO:0000256" key="2">
    <source>
        <dbReference type="ARBA" id="ARBA00022729"/>
    </source>
</evidence>
<dbReference type="PANTHER" id="PTHR34001">
    <property type="entry name" value="BLL7405 PROTEIN"/>
    <property type="match status" value="1"/>
</dbReference>
<evidence type="ECO:0000313" key="7">
    <source>
        <dbReference type="EMBL" id="SKB87830.1"/>
    </source>
</evidence>
<dbReference type="OrthoDB" id="8222426at2"/>
<dbReference type="Pfam" id="PF13505">
    <property type="entry name" value="OMP_b-brl"/>
    <property type="match status" value="1"/>
</dbReference>
<gene>
    <name evidence="7" type="ORF">SAMN06295937_102518</name>
</gene>
<dbReference type="InterPro" id="IPR027385">
    <property type="entry name" value="Beta-barrel_OMP"/>
</dbReference>
<dbReference type="PANTHER" id="PTHR34001:SF3">
    <property type="entry name" value="BLL7405 PROTEIN"/>
    <property type="match status" value="1"/>
</dbReference>
<evidence type="ECO:0000259" key="6">
    <source>
        <dbReference type="Pfam" id="PF13505"/>
    </source>
</evidence>
<dbReference type="InterPro" id="IPR051692">
    <property type="entry name" value="OMP-like"/>
</dbReference>
<evidence type="ECO:0000313" key="8">
    <source>
        <dbReference type="Proteomes" id="UP000190044"/>
    </source>
</evidence>
<dbReference type="InterPro" id="IPR011250">
    <property type="entry name" value="OMP/PagP_B-barrel"/>
</dbReference>
<keyword evidence="2 5" id="KW-0732">Signal</keyword>
<dbReference type="Proteomes" id="UP000190044">
    <property type="component" value="Unassembled WGS sequence"/>
</dbReference>
<protein>
    <submittedName>
        <fullName evidence="7">Outer membrane immunogenic protein</fullName>
    </submittedName>
</protein>
<proteinExistence type="inferred from homology"/>
<accession>A0A1T5EVT7</accession>
<comment type="similarity">
    <text evidence="4">Belongs to the Omp25/RopB family.</text>
</comment>
<organism evidence="7 8">
    <name type="scientific">Sphingopyxis flava</name>
    <dbReference type="NCBI Taxonomy" id="1507287"/>
    <lineage>
        <taxon>Bacteria</taxon>
        <taxon>Pseudomonadati</taxon>
        <taxon>Pseudomonadota</taxon>
        <taxon>Alphaproteobacteria</taxon>
        <taxon>Sphingomonadales</taxon>
        <taxon>Sphingomonadaceae</taxon>
        <taxon>Sphingopyxis</taxon>
    </lineage>
</organism>
<name>A0A1T5EVT7_9SPHN</name>
<evidence type="ECO:0000256" key="1">
    <source>
        <dbReference type="ARBA" id="ARBA00004370"/>
    </source>
</evidence>
<dbReference type="AlphaFoldDB" id="A0A1T5EVT7"/>
<dbReference type="GO" id="GO:0016020">
    <property type="term" value="C:membrane"/>
    <property type="evidence" value="ECO:0007669"/>
    <property type="project" value="UniProtKB-SubCell"/>
</dbReference>
<comment type="subcellular location">
    <subcellularLocation>
        <location evidence="1">Membrane</location>
    </subcellularLocation>
</comment>
<feature type="signal peptide" evidence="5">
    <location>
        <begin position="1"/>
        <end position="24"/>
    </location>
</feature>
<evidence type="ECO:0000256" key="3">
    <source>
        <dbReference type="ARBA" id="ARBA00023136"/>
    </source>
</evidence>
<sequence>MKHLALHLSLGAALAAGIAVPAAAQTFEGPYVGAQAGWSQNKLGPVDTDLGTARIGDKRDSATAGIFVGYNIQPAAGVVLSAEGAVNFGFDDGLARSQKDASAAINPEYGFDLGLRAGYLVTGKTLVYARGGYENVRTAVRILDLEGPRRGKDNLDGWSVGGGVERAVTDRVSARVEYRYSDLGGGGTKWDRHQVLAGIAWHF</sequence>
<dbReference type="Gene3D" id="2.40.160.20">
    <property type="match status" value="1"/>
</dbReference>
<dbReference type="RefSeq" id="WP_079639635.1">
    <property type="nucleotide sequence ID" value="NZ_FUYP01000025.1"/>
</dbReference>
<evidence type="ECO:0000256" key="5">
    <source>
        <dbReference type="SAM" id="SignalP"/>
    </source>
</evidence>
<reference evidence="8" key="1">
    <citation type="submission" date="2017-02" db="EMBL/GenBank/DDBJ databases">
        <authorList>
            <person name="Varghese N."/>
            <person name="Submissions S."/>
        </authorList>
    </citation>
    <scope>NUCLEOTIDE SEQUENCE [LARGE SCALE GENOMIC DNA]</scope>
    <source>
        <strain evidence="8">R11H</strain>
    </source>
</reference>
<feature type="chain" id="PRO_5012549740" evidence="5">
    <location>
        <begin position="25"/>
        <end position="203"/>
    </location>
</feature>
<evidence type="ECO:0000256" key="4">
    <source>
        <dbReference type="ARBA" id="ARBA00038306"/>
    </source>
</evidence>
<dbReference type="EMBL" id="FUYP01000025">
    <property type="protein sequence ID" value="SKB87830.1"/>
    <property type="molecule type" value="Genomic_DNA"/>
</dbReference>
<keyword evidence="8" id="KW-1185">Reference proteome</keyword>